<keyword evidence="2" id="KW-1133">Transmembrane helix</keyword>
<keyword evidence="4" id="KW-1185">Reference proteome</keyword>
<reference evidence="3 4" key="1">
    <citation type="journal article" date="2014" name="Genome Biol. Evol.">
        <title>Comparative genomics and transcriptomics analyses reveal divergent lifestyle features of nematode endoparasitic fungus Hirsutella minnesotensis.</title>
        <authorList>
            <person name="Lai Y."/>
            <person name="Liu K."/>
            <person name="Zhang X."/>
            <person name="Zhang X."/>
            <person name="Li K."/>
            <person name="Wang N."/>
            <person name="Shu C."/>
            <person name="Wu Y."/>
            <person name="Wang C."/>
            <person name="Bushley K.E."/>
            <person name="Xiang M."/>
            <person name="Liu X."/>
        </authorList>
    </citation>
    <scope>NUCLEOTIDE SEQUENCE [LARGE SCALE GENOMIC DNA]</scope>
    <source>
        <strain evidence="3 4">3608</strain>
    </source>
</reference>
<keyword evidence="2" id="KW-0472">Membrane</keyword>
<dbReference type="PANTHER" id="PTHR42101:SF1">
    <property type="entry name" value="LOW TEMPERATURE REQUIREMENT A"/>
    <property type="match status" value="1"/>
</dbReference>
<feature type="transmembrane region" description="Helical" evidence="2">
    <location>
        <begin position="484"/>
        <end position="504"/>
    </location>
</feature>
<evidence type="ECO:0000313" key="3">
    <source>
        <dbReference type="EMBL" id="KJZ74313.1"/>
    </source>
</evidence>
<evidence type="ECO:0008006" key="5">
    <source>
        <dbReference type="Google" id="ProtNLM"/>
    </source>
</evidence>
<protein>
    <recommendedName>
        <fullName evidence="5">Low temperature requirement A</fullName>
    </recommendedName>
</protein>
<feature type="region of interest" description="Disordered" evidence="1">
    <location>
        <begin position="59"/>
        <end position="79"/>
    </location>
</feature>
<organism evidence="3 4">
    <name type="scientific">Hirsutella minnesotensis 3608</name>
    <dbReference type="NCBI Taxonomy" id="1043627"/>
    <lineage>
        <taxon>Eukaryota</taxon>
        <taxon>Fungi</taxon>
        <taxon>Dikarya</taxon>
        <taxon>Ascomycota</taxon>
        <taxon>Pezizomycotina</taxon>
        <taxon>Sordariomycetes</taxon>
        <taxon>Hypocreomycetidae</taxon>
        <taxon>Hypocreales</taxon>
        <taxon>Ophiocordycipitaceae</taxon>
        <taxon>Hirsutella</taxon>
    </lineage>
</organism>
<accession>A0A0F7ZU63</accession>
<feature type="transmembrane region" description="Helical" evidence="2">
    <location>
        <begin position="225"/>
        <end position="246"/>
    </location>
</feature>
<proteinExistence type="predicted"/>
<feature type="transmembrane region" description="Helical" evidence="2">
    <location>
        <begin position="192"/>
        <end position="213"/>
    </location>
</feature>
<feature type="transmembrane region" description="Helical" evidence="2">
    <location>
        <begin position="132"/>
        <end position="152"/>
    </location>
</feature>
<dbReference type="PANTHER" id="PTHR42101">
    <property type="entry name" value="CHROMOSOME 16, WHOLE GENOME SHOTGUN SEQUENCE"/>
    <property type="match status" value="1"/>
</dbReference>
<feature type="transmembrane region" description="Helical" evidence="2">
    <location>
        <begin position="321"/>
        <end position="342"/>
    </location>
</feature>
<gene>
    <name evidence="3" type="ORF">HIM_06319</name>
</gene>
<dbReference type="Proteomes" id="UP000054481">
    <property type="component" value="Unassembled WGS sequence"/>
</dbReference>
<evidence type="ECO:0000313" key="4">
    <source>
        <dbReference type="Proteomes" id="UP000054481"/>
    </source>
</evidence>
<feature type="transmembrane region" description="Helical" evidence="2">
    <location>
        <begin position="258"/>
        <end position="281"/>
    </location>
</feature>
<feature type="transmembrane region" description="Helical" evidence="2">
    <location>
        <begin position="540"/>
        <end position="563"/>
    </location>
</feature>
<evidence type="ECO:0000256" key="2">
    <source>
        <dbReference type="SAM" id="Phobius"/>
    </source>
</evidence>
<name>A0A0F7ZU63_9HYPO</name>
<feature type="transmembrane region" description="Helical" evidence="2">
    <location>
        <begin position="601"/>
        <end position="623"/>
    </location>
</feature>
<sequence length="648" mass="73861">MERAQTVGSLVKSLWSYEASEKTGRRLAGSESTEHTYGEHEQLPIDKLRMLQTPLITPRSTGLDDGPAWDDGSSSHHARSGTLHWAEDLPKFKRYPEPTLLEIFFDLFFAANYNVFAETQQVTDRSRFKAHIGYFCLLWITWFLVTMFDVRYVTDSFFSRTTRAVQFGVLIGFAVVAPKFDPSDQHVETMQTMSFILCVSRVVMAIEYGTTLWHTRAYKKARRPLCLQIAIHIVAAIIYLAVAFAFESGQHNRLYVAWYFVSGAEALSTILLSNISPVLSITETHIMKRMTLLTVLFLGDSIVQIAKTVVTIVKNPDSWDAVTIGLLTAAVITIYFIFLTYFDWLRSSFYLPPLRQQLWTALHLPFHLALNLFIQGFTQILLWSKIVTMFRFILATGSEFDMNTFTNESATTMVTNGLNESIQSVLRDYHPKGPSTMDTINLVFENITSIPEALWRIVVSNPNVTEADIPPELKGAWQDYVNTLVNLIVTLINVLFSAFGIDIADEIIRKDPKGAQLAKSHDFQFDVQHKSWERYSLMFAYGYVSCSCTIVLMVALAVIARLAPYKPWHIIRLGIVFALAVGTGFVATLCFNEDGLENYLFSAWVLPPIAFVWTAIFIITHINGEGVRRNLQRYRKSRWYNRSRARRE</sequence>
<dbReference type="AlphaFoldDB" id="A0A0F7ZU63"/>
<evidence type="ECO:0000256" key="1">
    <source>
        <dbReference type="SAM" id="MobiDB-lite"/>
    </source>
</evidence>
<keyword evidence="2" id="KW-0812">Transmembrane</keyword>
<feature type="transmembrane region" description="Helical" evidence="2">
    <location>
        <begin position="570"/>
        <end position="589"/>
    </location>
</feature>
<dbReference type="OrthoDB" id="3177213at2759"/>
<dbReference type="EMBL" id="KQ030527">
    <property type="protein sequence ID" value="KJZ74313.1"/>
    <property type="molecule type" value="Genomic_DNA"/>
</dbReference>